<reference evidence="1" key="1">
    <citation type="submission" date="2021-06" db="EMBL/GenBank/DDBJ databases">
        <authorList>
            <person name="Kallberg Y."/>
            <person name="Tangrot J."/>
            <person name="Rosling A."/>
        </authorList>
    </citation>
    <scope>NUCLEOTIDE SEQUENCE</scope>
    <source>
        <strain evidence="1">28 12/20/2015</strain>
    </source>
</reference>
<organism evidence="1 2">
    <name type="scientific">Cetraspora pellucida</name>
    <dbReference type="NCBI Taxonomy" id="1433469"/>
    <lineage>
        <taxon>Eukaryota</taxon>
        <taxon>Fungi</taxon>
        <taxon>Fungi incertae sedis</taxon>
        <taxon>Mucoromycota</taxon>
        <taxon>Glomeromycotina</taxon>
        <taxon>Glomeromycetes</taxon>
        <taxon>Diversisporales</taxon>
        <taxon>Gigasporaceae</taxon>
        <taxon>Cetraspora</taxon>
    </lineage>
</organism>
<dbReference type="Proteomes" id="UP000789366">
    <property type="component" value="Unassembled WGS sequence"/>
</dbReference>
<name>A0ACA9PTL3_9GLOM</name>
<accession>A0ACA9PTL3</accession>
<proteinExistence type="predicted"/>
<gene>
    <name evidence="1" type="ORF">SPELUC_LOCUS12529</name>
</gene>
<keyword evidence="2" id="KW-1185">Reference proteome</keyword>
<feature type="non-terminal residue" evidence="1">
    <location>
        <position position="373"/>
    </location>
</feature>
<sequence>NGIECEYSIIKTIEKFNEIEKLGLSTYVAQLEYTSNKIGDTKFNIYYAKKKYNKCENYKKNECKCHYKEDKNYICEVCTPKCSERTISRIEGLSSSVSPFEFGNFHNLASSGYEKMQKDKKTLKKRLREGRFWHPVVFYFYGPGGSGKSGLVTELFGNELFNKQEKMRSGSSWWNSYEGQDILFLDEFYTKIDWGTMVNLLNDTNHEVQSKYGGYKSMVVKYIFMTNTKSPEDAYNFGNNVTDNDSNKRNLQQFEKYEEKFCNIEWDVKYRNGEFGNEEIKKKEFKKNYLRDYPKCRKLFQYKIELNNNNKRNNDDNGDYKNNKEIGESSNTMNDIIEEINDSRNNELIDNVVEFLIETDDDDDNKNYIIVNN</sequence>
<evidence type="ECO:0000313" key="2">
    <source>
        <dbReference type="Proteomes" id="UP000789366"/>
    </source>
</evidence>
<feature type="non-terminal residue" evidence="1">
    <location>
        <position position="1"/>
    </location>
</feature>
<protein>
    <submittedName>
        <fullName evidence="1">11836_t:CDS:1</fullName>
    </submittedName>
</protein>
<evidence type="ECO:0000313" key="1">
    <source>
        <dbReference type="EMBL" id="CAG8722543.1"/>
    </source>
</evidence>
<comment type="caution">
    <text evidence="1">The sequence shown here is derived from an EMBL/GenBank/DDBJ whole genome shotgun (WGS) entry which is preliminary data.</text>
</comment>
<dbReference type="EMBL" id="CAJVPW010029968">
    <property type="protein sequence ID" value="CAG8722543.1"/>
    <property type="molecule type" value="Genomic_DNA"/>
</dbReference>